<dbReference type="EMBL" id="CP017754">
    <property type="protein sequence ID" value="AOZ07931.1"/>
    <property type="molecule type" value="Genomic_DNA"/>
</dbReference>
<evidence type="ECO:0000256" key="1">
    <source>
        <dbReference type="ARBA" id="ARBA00008007"/>
    </source>
</evidence>
<proteinExistence type="inferred from homology"/>
<dbReference type="InterPro" id="IPR051910">
    <property type="entry name" value="ComF/GntX_DNA_util-trans"/>
</dbReference>
<dbReference type="PANTHER" id="PTHR47505">
    <property type="entry name" value="DNA UTILIZATION PROTEIN YHGH"/>
    <property type="match status" value="1"/>
</dbReference>
<dbReference type="PANTHER" id="PTHR47505:SF1">
    <property type="entry name" value="DNA UTILIZATION PROTEIN YHGH"/>
    <property type="match status" value="1"/>
</dbReference>
<accession>A0ABN4TNT9</accession>
<dbReference type="InterPro" id="IPR000836">
    <property type="entry name" value="PRTase_dom"/>
</dbReference>
<dbReference type="Proteomes" id="UP000177515">
    <property type="component" value="Chromosome 1"/>
</dbReference>
<organism evidence="3 4">
    <name type="scientific">Cupriavidus malaysiensis</name>
    <dbReference type="NCBI Taxonomy" id="367825"/>
    <lineage>
        <taxon>Bacteria</taxon>
        <taxon>Pseudomonadati</taxon>
        <taxon>Pseudomonadota</taxon>
        <taxon>Betaproteobacteria</taxon>
        <taxon>Burkholderiales</taxon>
        <taxon>Burkholderiaceae</taxon>
        <taxon>Cupriavidus</taxon>
    </lineage>
</organism>
<reference evidence="3 4" key="1">
    <citation type="submission" date="2016-10" db="EMBL/GenBank/DDBJ databases">
        <title>Complete genome sequences of three Cupriavidus strains isolated from various Malaysian environments.</title>
        <authorList>
            <person name="Abdullah A.A.-A."/>
            <person name="Shafie N.A.H."/>
            <person name="Lau N.S."/>
        </authorList>
    </citation>
    <scope>NUCLEOTIDE SEQUENCE [LARGE SCALE GENOMIC DNA]</scope>
    <source>
        <strain evidence="3 4">USMAA1020</strain>
    </source>
</reference>
<protein>
    <submittedName>
        <fullName evidence="3">Amidophosphoribosyltransferase</fullName>
    </submittedName>
</protein>
<evidence type="ECO:0000313" key="3">
    <source>
        <dbReference type="EMBL" id="AOZ07931.1"/>
    </source>
</evidence>
<feature type="domain" description="Phosphoribosyltransferase" evidence="2">
    <location>
        <begin position="145"/>
        <end position="235"/>
    </location>
</feature>
<dbReference type="Gene3D" id="3.40.50.2020">
    <property type="match status" value="1"/>
</dbReference>
<dbReference type="Pfam" id="PF00156">
    <property type="entry name" value="Pribosyltran"/>
    <property type="match status" value="1"/>
</dbReference>
<comment type="similarity">
    <text evidence="1">Belongs to the ComF/GntX family.</text>
</comment>
<gene>
    <name evidence="3" type="ORF">BKK80_03445</name>
</gene>
<name>A0ABN4TNT9_9BURK</name>
<evidence type="ECO:0000313" key="4">
    <source>
        <dbReference type="Proteomes" id="UP000177515"/>
    </source>
</evidence>
<dbReference type="CDD" id="cd06223">
    <property type="entry name" value="PRTases_typeI"/>
    <property type="match status" value="1"/>
</dbReference>
<dbReference type="SUPFAM" id="SSF53271">
    <property type="entry name" value="PRTase-like"/>
    <property type="match status" value="1"/>
</dbReference>
<dbReference type="InterPro" id="IPR029057">
    <property type="entry name" value="PRTase-like"/>
</dbReference>
<evidence type="ECO:0000259" key="2">
    <source>
        <dbReference type="Pfam" id="PF00156"/>
    </source>
</evidence>
<keyword evidence="4" id="KW-1185">Reference proteome</keyword>
<sequence length="238" mass="24560">MALGRAAWRACLDALLPCACALCGQVQREVVCAGCAQDLLPVVPRCPVCGLPAGRSAGGASLPCAGCRQAAPSFDAALTLGDYAPPQDSLVLALKFGGVLPLAGWLAAQLAGRMVRSGFPAPALLAPVPLAPRRLATRGFNQAWEIARPLARQLGVRADPVLLRRRRETSAQSALDLAARGRNVQDAFALSVPARLDGLHVGLVDDVMTSGATLAAAARTLKAHGAARVTVLVALRTP</sequence>